<protein>
    <submittedName>
        <fullName evidence="2">Cytoplasmic protein</fullName>
    </submittedName>
</protein>
<feature type="region of interest" description="Disordered" evidence="1">
    <location>
        <begin position="1"/>
        <end position="31"/>
    </location>
</feature>
<proteinExistence type="predicted"/>
<dbReference type="AlphaFoldDB" id="A0A854QCH8"/>
<organism evidence="2 3">
    <name type="scientific">Cryptococcus neoformans Tu259-1</name>
    <dbReference type="NCBI Taxonomy" id="1230072"/>
    <lineage>
        <taxon>Eukaryota</taxon>
        <taxon>Fungi</taxon>
        <taxon>Dikarya</taxon>
        <taxon>Basidiomycota</taxon>
        <taxon>Agaricomycotina</taxon>
        <taxon>Tremellomycetes</taxon>
        <taxon>Tremellales</taxon>
        <taxon>Cryptococcaceae</taxon>
        <taxon>Cryptococcus</taxon>
        <taxon>Cryptococcus neoformans species complex</taxon>
    </lineage>
</organism>
<comment type="caution">
    <text evidence="2">The sequence shown here is derived from an EMBL/GenBank/DDBJ whole genome shotgun (WGS) entry which is preliminary data.</text>
</comment>
<dbReference type="Proteomes" id="UP000199727">
    <property type="component" value="Unassembled WGS sequence"/>
</dbReference>
<gene>
    <name evidence="2" type="ORF">C361_05852</name>
</gene>
<accession>A0A854QCH8</accession>
<evidence type="ECO:0000256" key="1">
    <source>
        <dbReference type="SAM" id="MobiDB-lite"/>
    </source>
</evidence>
<evidence type="ECO:0000313" key="2">
    <source>
        <dbReference type="EMBL" id="OXG13712.1"/>
    </source>
</evidence>
<name>A0A854QCH8_CRYNE</name>
<sequence>MHAVGRPSRHSPPAAVALATSPGVGAGPRRGRLGVRVRLAERGVRLVSEGGRQGKDSATFRKKRRRILSSSKRRLPEINTKPTSSPNTPPTKPPTLTRTLQAKAAPATS</sequence>
<evidence type="ECO:0000313" key="3">
    <source>
        <dbReference type="Proteomes" id="UP000199727"/>
    </source>
</evidence>
<dbReference type="EMBL" id="AMKT01000078">
    <property type="protein sequence ID" value="OXG13712.1"/>
    <property type="molecule type" value="Genomic_DNA"/>
</dbReference>
<feature type="region of interest" description="Disordered" evidence="1">
    <location>
        <begin position="48"/>
        <end position="109"/>
    </location>
</feature>
<reference evidence="2 3" key="1">
    <citation type="submission" date="2017-06" db="EMBL/GenBank/DDBJ databases">
        <title>Global population genomics of the pathogenic fungus Cryptococcus neoformans var. grubii.</title>
        <authorList>
            <person name="Cuomo C."/>
            <person name="Litvintseva A."/>
            <person name="Chen Y."/>
            <person name="Young S."/>
            <person name="Zeng Q."/>
            <person name="Chapman S."/>
            <person name="Gujja S."/>
            <person name="Saif S."/>
            <person name="Birren B."/>
        </authorList>
    </citation>
    <scope>NUCLEOTIDE SEQUENCE [LARGE SCALE GENOMIC DNA]</scope>
    <source>
        <strain evidence="2 3">Tu259-1</strain>
    </source>
</reference>
<feature type="compositionally biased region" description="Basic residues" evidence="1">
    <location>
        <begin position="60"/>
        <end position="73"/>
    </location>
</feature>